<feature type="domain" description="Gp5/Type VI secretion system Vgr protein OB-fold" evidence="1">
    <location>
        <begin position="17"/>
        <end position="91"/>
    </location>
</feature>
<dbReference type="EMBL" id="JAQQCF010000056">
    <property type="protein sequence ID" value="MFM0642066.1"/>
    <property type="molecule type" value="Genomic_DNA"/>
</dbReference>
<protein>
    <submittedName>
        <fullName evidence="2">Phage baseplate assembly protein V</fullName>
    </submittedName>
</protein>
<gene>
    <name evidence="2" type="ORF">PQQ63_35870</name>
</gene>
<comment type="caution">
    <text evidence="2">The sequence shown here is derived from an EMBL/GenBank/DDBJ whole genome shotgun (WGS) entry which is preliminary data.</text>
</comment>
<keyword evidence="3" id="KW-1185">Reference proteome</keyword>
<proteinExistence type="predicted"/>
<sequence length="231" mass="23908">MDANEIRRLIINMIRKGAIMDVNHASNPPTCRVSVGDPTDPDGEGLQTDWLPFISARAGATREWNPPTKDEKVVLFCPMGDPAQGVVLCGLNSDDAPAPSNSPDMHTRAYPDGAIVEYNHAEHSLSATLPAGATVNVTAPGAVNVYTKEATVTADTVTLDADVIVKRSMTVVGAFAFQAGMTGKGGAGGGAVMKIDGGAEFTKDVTAAGVSVSTHKHQAQGANAPTSEPIK</sequence>
<dbReference type="InterPro" id="IPR006531">
    <property type="entry name" value="Gp5/Vgr_OB"/>
</dbReference>
<accession>A0ABW9E7K1</accession>
<dbReference type="Gene3D" id="6.20.150.10">
    <property type="match status" value="1"/>
</dbReference>
<organism evidence="2 3">
    <name type="scientific">Paraburkholderia metrosideri</name>
    <dbReference type="NCBI Taxonomy" id="580937"/>
    <lineage>
        <taxon>Bacteria</taxon>
        <taxon>Pseudomonadati</taxon>
        <taxon>Pseudomonadota</taxon>
        <taxon>Betaproteobacteria</taxon>
        <taxon>Burkholderiales</taxon>
        <taxon>Burkholderiaceae</taxon>
        <taxon>Paraburkholderia</taxon>
    </lineage>
</organism>
<evidence type="ECO:0000313" key="2">
    <source>
        <dbReference type="EMBL" id="MFM0642066.1"/>
    </source>
</evidence>
<name>A0ABW9E7K1_9BURK</name>
<evidence type="ECO:0000313" key="3">
    <source>
        <dbReference type="Proteomes" id="UP001629432"/>
    </source>
</evidence>
<dbReference type="InterPro" id="IPR037026">
    <property type="entry name" value="Vgr_OB-fold_dom_sf"/>
</dbReference>
<dbReference type="NCBIfam" id="TIGR01644">
    <property type="entry name" value="phage_P2_V"/>
    <property type="match status" value="1"/>
</dbReference>
<dbReference type="Proteomes" id="UP001629432">
    <property type="component" value="Unassembled WGS sequence"/>
</dbReference>
<dbReference type="InterPro" id="IPR013046">
    <property type="entry name" value="GpV/Gp45"/>
</dbReference>
<dbReference type="Gene3D" id="2.40.50.230">
    <property type="entry name" value="Gp5 N-terminal domain"/>
    <property type="match status" value="1"/>
</dbReference>
<dbReference type="RefSeq" id="WP_408340644.1">
    <property type="nucleotide sequence ID" value="NZ_JAQQCF010000056.1"/>
</dbReference>
<reference evidence="2 3" key="1">
    <citation type="journal article" date="2024" name="Chem. Sci.">
        <title>Discovery of megapolipeptins by genome mining of a Burkholderiales bacteria collection.</title>
        <authorList>
            <person name="Paulo B.S."/>
            <person name="Recchia M.J.J."/>
            <person name="Lee S."/>
            <person name="Fergusson C.H."/>
            <person name="Romanowski S.B."/>
            <person name="Hernandez A."/>
            <person name="Krull N."/>
            <person name="Liu D.Y."/>
            <person name="Cavanagh H."/>
            <person name="Bos A."/>
            <person name="Gray C.A."/>
            <person name="Murphy B.T."/>
            <person name="Linington R.G."/>
            <person name="Eustaquio A.S."/>
        </authorList>
    </citation>
    <scope>NUCLEOTIDE SEQUENCE [LARGE SCALE GENOMIC DNA]</scope>
    <source>
        <strain evidence="2 3">RL17-338-BIC-A</strain>
    </source>
</reference>
<evidence type="ECO:0000259" key="1">
    <source>
        <dbReference type="Pfam" id="PF04717"/>
    </source>
</evidence>
<dbReference type="Pfam" id="PF04717">
    <property type="entry name" value="Phage_base_V"/>
    <property type="match status" value="1"/>
</dbReference>